<feature type="transmembrane region" description="Helical" evidence="8">
    <location>
        <begin position="316"/>
        <end position="332"/>
    </location>
</feature>
<keyword evidence="10" id="KW-1185">Reference proteome</keyword>
<dbReference type="InterPro" id="IPR011701">
    <property type="entry name" value="MFS"/>
</dbReference>
<feature type="transmembrane region" description="Helical" evidence="8">
    <location>
        <begin position="249"/>
        <end position="267"/>
    </location>
</feature>
<evidence type="ECO:0000256" key="1">
    <source>
        <dbReference type="ARBA" id="ARBA00003321"/>
    </source>
</evidence>
<dbReference type="Gene3D" id="1.20.1250.20">
    <property type="entry name" value="MFS general substrate transporter like domains"/>
    <property type="match status" value="2"/>
</dbReference>
<evidence type="ECO:0000256" key="6">
    <source>
        <dbReference type="ARBA" id="ARBA00022989"/>
    </source>
</evidence>
<sequence length="426" mass="44948">MVYKSVIFPRLRFPCPAGSFGWAPVLTTAGLFFLIGFVTWLNGPLISFVRVAFSLSDVGAFLVPLVFYLSYLIFALPAAKIAQRTGLKLGFSLALATMGGGTALFGQFIADRSYSGALTGLLIIGAGLSLLQVTVNPYVSLLGPHDRAAQRIAIMGLCNKCAGIAAPVVLAAWAMNNIGTVAEEARHAAAGPEREAILSNFAHAIYWPYLIMAALLILASGAVMMSGLPDLTPTEPALAKSSSFRFTPRLRGGIVTTFIYVGIEVLAGDAIGTYGQGFGLPLDQTRFFTALTLAAMMIGYAGGLLIVPRFISQERCMALSCLFGVTLSVAAFCTQGHVSILCVALLGLANAMIMPGLFPMAIRNAGSHVPTASALLVMAFSGGAFTPQLFVLLKPLFGFQETFSALAILSYGVVLAYSLRFSNALR</sequence>
<keyword evidence="7 8" id="KW-0472">Membrane</keyword>
<dbReference type="Proteomes" id="UP000631653">
    <property type="component" value="Unassembled WGS sequence"/>
</dbReference>
<dbReference type="InterPro" id="IPR036259">
    <property type="entry name" value="MFS_trans_sf"/>
</dbReference>
<accession>A0ABX0JXK3</accession>
<feature type="transmembrane region" description="Helical" evidence="8">
    <location>
        <begin position="206"/>
        <end position="228"/>
    </location>
</feature>
<gene>
    <name evidence="9" type="primary">gluP</name>
    <name evidence="9" type="ORF">GOB81_02790</name>
</gene>
<dbReference type="PANTHER" id="PTHR43702:SF12">
    <property type="entry name" value="N-ACETYL GLUCOSAMINE TRANSPORTER NAGP"/>
    <property type="match status" value="1"/>
</dbReference>
<comment type="subcellular location">
    <subcellularLocation>
        <location evidence="2">Cell inner membrane</location>
        <topology evidence="2">Multi-pass membrane protein</topology>
    </subcellularLocation>
</comment>
<evidence type="ECO:0000256" key="2">
    <source>
        <dbReference type="ARBA" id="ARBA00004429"/>
    </source>
</evidence>
<keyword evidence="4" id="KW-1003">Cell membrane</keyword>
<keyword evidence="5 8" id="KW-0812">Transmembrane</keyword>
<dbReference type="InterPro" id="IPR050375">
    <property type="entry name" value="MFS_TsgA-like"/>
</dbReference>
<feature type="transmembrane region" description="Helical" evidence="8">
    <location>
        <begin position="338"/>
        <end position="362"/>
    </location>
</feature>
<feature type="transmembrane region" description="Helical" evidence="8">
    <location>
        <begin position="61"/>
        <end position="79"/>
    </location>
</feature>
<evidence type="ECO:0000256" key="3">
    <source>
        <dbReference type="ARBA" id="ARBA00009120"/>
    </source>
</evidence>
<evidence type="ECO:0000256" key="4">
    <source>
        <dbReference type="ARBA" id="ARBA00022475"/>
    </source>
</evidence>
<comment type="caution">
    <text evidence="9">The sequence shown here is derived from an EMBL/GenBank/DDBJ whole genome shotgun (WGS) entry which is preliminary data.</text>
</comment>
<feature type="transmembrane region" description="Helical" evidence="8">
    <location>
        <begin position="152"/>
        <end position="175"/>
    </location>
</feature>
<comment type="similarity">
    <text evidence="3">Belongs to the major facilitator superfamily. FHS transporter (TC 2.A.1.7) family.</text>
</comment>
<dbReference type="PANTHER" id="PTHR43702">
    <property type="entry name" value="L-FUCOSE-PROTON SYMPORTER"/>
    <property type="match status" value="1"/>
</dbReference>
<feature type="transmembrane region" description="Helical" evidence="8">
    <location>
        <begin position="20"/>
        <end position="41"/>
    </location>
</feature>
<dbReference type="SUPFAM" id="SSF103473">
    <property type="entry name" value="MFS general substrate transporter"/>
    <property type="match status" value="1"/>
</dbReference>
<feature type="transmembrane region" description="Helical" evidence="8">
    <location>
        <begin position="374"/>
        <end position="397"/>
    </location>
</feature>
<dbReference type="EMBL" id="WOSY01000002">
    <property type="protein sequence ID" value="NHN87559.1"/>
    <property type="molecule type" value="Genomic_DNA"/>
</dbReference>
<evidence type="ECO:0000313" key="9">
    <source>
        <dbReference type="EMBL" id="NHN87559.1"/>
    </source>
</evidence>
<organism evidence="9 10">
    <name type="scientific">Acetobacter conturbans</name>
    <dbReference type="NCBI Taxonomy" id="1737472"/>
    <lineage>
        <taxon>Bacteria</taxon>
        <taxon>Pseudomonadati</taxon>
        <taxon>Pseudomonadota</taxon>
        <taxon>Alphaproteobacteria</taxon>
        <taxon>Acetobacterales</taxon>
        <taxon>Acetobacteraceae</taxon>
        <taxon>Acetobacter</taxon>
    </lineage>
</organism>
<dbReference type="Pfam" id="PF07690">
    <property type="entry name" value="MFS_1"/>
    <property type="match status" value="1"/>
</dbReference>
<feature type="transmembrane region" description="Helical" evidence="8">
    <location>
        <begin position="403"/>
        <end position="421"/>
    </location>
</feature>
<evidence type="ECO:0000313" key="10">
    <source>
        <dbReference type="Proteomes" id="UP000631653"/>
    </source>
</evidence>
<evidence type="ECO:0000256" key="5">
    <source>
        <dbReference type="ARBA" id="ARBA00022692"/>
    </source>
</evidence>
<reference evidence="9 10" key="1">
    <citation type="journal article" date="2020" name="Int. J. Syst. Evol. Microbiol.">
        <title>Novel acetic acid bacteria from cider fermentations: Acetobacter conturbans sp. nov. and Acetobacter fallax sp. nov.</title>
        <authorList>
            <person name="Sombolestani A.S."/>
            <person name="Cleenwerck I."/>
            <person name="Cnockaert M."/>
            <person name="Borremans W."/>
            <person name="Wieme A.D."/>
            <person name="De Vuyst L."/>
            <person name="Vandamme P."/>
        </authorList>
    </citation>
    <scope>NUCLEOTIDE SEQUENCE [LARGE SCALE GENOMIC DNA]</scope>
    <source>
        <strain evidence="9 10">LMG 1627</strain>
    </source>
</reference>
<dbReference type="NCBIfam" id="TIGR01272">
    <property type="entry name" value="gluP"/>
    <property type="match status" value="1"/>
</dbReference>
<dbReference type="InterPro" id="IPR005964">
    <property type="entry name" value="Glc/Gal_transptr_bac"/>
</dbReference>
<comment type="function">
    <text evidence="1">Intake of glucose and galactose.</text>
</comment>
<evidence type="ECO:0000256" key="8">
    <source>
        <dbReference type="SAM" id="Phobius"/>
    </source>
</evidence>
<evidence type="ECO:0000256" key="7">
    <source>
        <dbReference type="ARBA" id="ARBA00023136"/>
    </source>
</evidence>
<protein>
    <submittedName>
        <fullName evidence="9">Glucose/galactose MFS transporter</fullName>
    </submittedName>
</protein>
<feature type="transmembrane region" description="Helical" evidence="8">
    <location>
        <begin position="91"/>
        <end position="110"/>
    </location>
</feature>
<keyword evidence="6 8" id="KW-1133">Transmembrane helix</keyword>
<feature type="transmembrane region" description="Helical" evidence="8">
    <location>
        <begin position="116"/>
        <end position="140"/>
    </location>
</feature>
<feature type="transmembrane region" description="Helical" evidence="8">
    <location>
        <begin position="287"/>
        <end position="307"/>
    </location>
</feature>
<proteinExistence type="inferred from homology"/>
<name>A0ABX0JXK3_9PROT</name>